<feature type="region of interest" description="Disordered" evidence="2">
    <location>
        <begin position="783"/>
        <end position="822"/>
    </location>
</feature>
<dbReference type="STRING" id="448386.A0A2V3IMY8"/>
<organism evidence="3 4">
    <name type="scientific">Gracilariopsis chorda</name>
    <dbReference type="NCBI Taxonomy" id="448386"/>
    <lineage>
        <taxon>Eukaryota</taxon>
        <taxon>Rhodophyta</taxon>
        <taxon>Florideophyceae</taxon>
        <taxon>Rhodymeniophycidae</taxon>
        <taxon>Gracilariales</taxon>
        <taxon>Gracilariaceae</taxon>
        <taxon>Gracilariopsis</taxon>
    </lineage>
</organism>
<dbReference type="Proteomes" id="UP000247409">
    <property type="component" value="Unassembled WGS sequence"/>
</dbReference>
<feature type="compositionally biased region" description="Basic and acidic residues" evidence="2">
    <location>
        <begin position="785"/>
        <end position="794"/>
    </location>
</feature>
<proteinExistence type="predicted"/>
<name>A0A2V3IMY8_9FLOR</name>
<accession>A0A2V3IMY8</accession>
<feature type="compositionally biased region" description="Basic residues" evidence="2">
    <location>
        <begin position="398"/>
        <end position="413"/>
    </location>
</feature>
<evidence type="ECO:0000313" key="3">
    <source>
        <dbReference type="EMBL" id="PXF43445.1"/>
    </source>
</evidence>
<keyword evidence="1" id="KW-0175">Coiled coil</keyword>
<feature type="region of interest" description="Disordered" evidence="2">
    <location>
        <begin position="25"/>
        <end position="56"/>
    </location>
</feature>
<feature type="compositionally biased region" description="Polar residues" evidence="2">
    <location>
        <begin position="796"/>
        <end position="819"/>
    </location>
</feature>
<feature type="region of interest" description="Disordered" evidence="2">
    <location>
        <begin position="1116"/>
        <end position="1140"/>
    </location>
</feature>
<dbReference type="Gene3D" id="3.40.50.300">
    <property type="entry name" value="P-loop containing nucleotide triphosphate hydrolases"/>
    <property type="match status" value="1"/>
</dbReference>
<evidence type="ECO:0000256" key="2">
    <source>
        <dbReference type="SAM" id="MobiDB-lite"/>
    </source>
</evidence>
<gene>
    <name evidence="3" type="ORF">BWQ96_06835</name>
</gene>
<keyword evidence="4" id="KW-1185">Reference proteome</keyword>
<protein>
    <submittedName>
        <fullName evidence="3">Uncharacterized protein</fullName>
    </submittedName>
</protein>
<reference evidence="3 4" key="1">
    <citation type="journal article" date="2018" name="Mol. Biol. Evol.">
        <title>Analysis of the draft genome of the red seaweed Gracilariopsis chorda provides insights into genome size evolution in Rhodophyta.</title>
        <authorList>
            <person name="Lee J."/>
            <person name="Yang E.C."/>
            <person name="Graf L."/>
            <person name="Yang J.H."/>
            <person name="Qiu H."/>
            <person name="Zel Zion U."/>
            <person name="Chan C.X."/>
            <person name="Stephens T.G."/>
            <person name="Weber A.P.M."/>
            <person name="Boo G.H."/>
            <person name="Boo S.M."/>
            <person name="Kim K.M."/>
            <person name="Shin Y."/>
            <person name="Jung M."/>
            <person name="Lee S.J."/>
            <person name="Yim H.S."/>
            <person name="Lee J.H."/>
            <person name="Bhattacharya D."/>
            <person name="Yoon H.S."/>
        </authorList>
    </citation>
    <scope>NUCLEOTIDE SEQUENCE [LARGE SCALE GENOMIC DNA]</scope>
    <source>
        <strain evidence="3 4">SKKU-2015</strain>
        <tissue evidence="3">Whole body</tissue>
    </source>
</reference>
<sequence>MCLPAWSLFIAAPAIPPSLRPLRVARSPCRRRPPPPQPPHAAAAAPNWHQPRTSSALNQDTSADRYIDLHTMQVIRAQNAHLCHSPHPNTSFGLFDTHIPLHDATQHATIRELLFTADTINLSEPQKDVVQTLLSRRSALYVAPTCHDKFPVFLDVVMRNRLWKQLVVYCAESHRAAEAAYTLLCAQLGPDRRHELQLYLDTAPTNLPDERSRVIITSPALIKTALTDCAHAPWIQHTAVLFVDTLTRSNASQWEDILLALPSQILLCVFTADLPHADHQLLPLWLETVQNSIVSITPSREASFLHRIENPQHAPLLRTFAFNAATHNSPVQVSLTLLKEMFHNSSQPSFVPKYSQCFLHGIKIISAESTSNLMFRTAQEAQYADIAALIVAHAKSVRKNARKKRTRGGKKKERTASSRAAAKRRREAAFESSLLFPALAFVAGRQEVEDAAAAVQSALGAEGNLLWDDDSKDHVADIVAAFRAANERQLTDTDINVLDVLCHGIGVVHAGIAPTVRLMVEELFRAGFIPLLTVDTFLGTAEISPLPCAKSVLVDASVLGVCDDSTKGLIDTATVAALAGRVQKDDVGNLIVLWYDESVDDEAAGYEITSTVLHRIFSSEDNYAEEHVTAPRVGRPPISSTDDYPVNKPHCVLSSSYGGVLRSVRRFGTDGYESIFEYTLNSYRGWLERAAIRATLERLGVEKTAISSRLQQENWSSIADYERLEAKMNEVHRVLRAMESRYVAVLQNRMLAQMRGTAPGGIIGVAKASESDDDVPWQQRLLKGGIKEEERENSDNDAGSTEASKASESPTGEITATEQDSSRKERVVSAVFVTLLDQDADGKRIPGMESRYLVVCILADGLWTMLPLADVVALAEEESEIVANVDLLMMPHPATFDIDPQLQWATCRPIDKTEQEAVHRISDELIARVASHDRPELVPFSIPEFEAQKRRLERAQELHKKCQWYGRDDEILELRKLRRREAELGDEIKWLQSRENQLEEELFNKHNDHRLNQQAVMAVMEDCHALTINGDCSMEMTPIGALGSVLPCEYPLFAAACLCLIDDMDKLSVSQFAALVGWIVCSGEQWTGLDRNGENGDERESDNIEDGALNYSALRERGGRENGDAEDLAGEGNGIGSDEAGVHGLPGKIRSTVKEIWKALYQLHRRHVEDGEERTWSVSGIVPSTLGDRFAEAVGSFVDGASWREVVSGLDDEASCVAYEMRRVGAALDIISRSEVYTDMNEEVRELAKKALRGMERWPVKSGEWAVQMVDSGVVERTWVGNTYDKWWKGARDRIADMSAKAEVQVERTDGKVATVEAEVVEA</sequence>
<evidence type="ECO:0000256" key="1">
    <source>
        <dbReference type="SAM" id="Coils"/>
    </source>
</evidence>
<feature type="region of interest" description="Disordered" evidence="2">
    <location>
        <begin position="398"/>
        <end position="422"/>
    </location>
</feature>
<comment type="caution">
    <text evidence="3">The sequence shown here is derived from an EMBL/GenBank/DDBJ whole genome shotgun (WGS) entry which is preliminary data.</text>
</comment>
<feature type="coiled-coil region" evidence="1">
    <location>
        <begin position="974"/>
        <end position="1001"/>
    </location>
</feature>
<dbReference type="OrthoDB" id="4692at2759"/>
<dbReference type="EMBL" id="NBIV01000125">
    <property type="protein sequence ID" value="PXF43445.1"/>
    <property type="molecule type" value="Genomic_DNA"/>
</dbReference>
<dbReference type="InterPro" id="IPR027417">
    <property type="entry name" value="P-loop_NTPase"/>
</dbReference>
<evidence type="ECO:0000313" key="4">
    <source>
        <dbReference type="Proteomes" id="UP000247409"/>
    </source>
</evidence>